<keyword evidence="24" id="KW-1185">Reference proteome</keyword>
<dbReference type="CDD" id="cd05892">
    <property type="entry name" value="IgI_Myotilin_C"/>
    <property type="match status" value="1"/>
</dbReference>
<comment type="subunit">
    <text evidence="19">Interacts with EPS8. Interacts with LASP1. Interacts with VASP. Interacts with ACTN. Interacts with SORBS2. Interacts with PFN1. Interacts with LPP. Interacts with SPIN90. Interacts with SRC. Interacts with EZR. Interacts with RAI14.</text>
</comment>
<dbReference type="GO" id="GO:0030027">
    <property type="term" value="C:lamellipodium"/>
    <property type="evidence" value="ECO:0007669"/>
    <property type="project" value="UniProtKB-SubCell"/>
</dbReference>
<feature type="region of interest" description="Disordered" evidence="21">
    <location>
        <begin position="661"/>
        <end position="717"/>
    </location>
</feature>
<reference evidence="23 24" key="1">
    <citation type="submission" date="2019-09" db="EMBL/GenBank/DDBJ databases">
        <title>Bird 10,000 Genomes (B10K) Project - Family phase.</title>
        <authorList>
            <person name="Zhang G."/>
        </authorList>
    </citation>
    <scope>NUCLEOTIDE SEQUENCE [LARGE SCALE GENOMIC DNA]</scope>
    <source>
        <strain evidence="23">B10K-DU-006-09</strain>
        <tissue evidence="23">Muscle</tissue>
    </source>
</reference>
<dbReference type="GO" id="GO:0005925">
    <property type="term" value="C:focal adhesion"/>
    <property type="evidence" value="ECO:0007669"/>
    <property type="project" value="UniProtKB-SubCell"/>
</dbReference>
<dbReference type="SMART" id="SM00409">
    <property type="entry name" value="IG"/>
    <property type="match status" value="5"/>
</dbReference>
<keyword evidence="11" id="KW-0677">Repeat</keyword>
<evidence type="ECO:0000256" key="16">
    <source>
        <dbReference type="ARBA" id="ARBA00023273"/>
    </source>
</evidence>
<evidence type="ECO:0000256" key="7">
    <source>
        <dbReference type="ARBA" id="ARBA00004510"/>
    </source>
</evidence>
<comment type="similarity">
    <text evidence="18">Belongs to the myotilin/palladin family.</text>
</comment>
<dbReference type="GO" id="GO:0001726">
    <property type="term" value="C:ruffle"/>
    <property type="evidence" value="ECO:0007669"/>
    <property type="project" value="UniProtKB-SubCell"/>
</dbReference>
<feature type="compositionally biased region" description="Basic and acidic residues" evidence="21">
    <location>
        <begin position="250"/>
        <end position="262"/>
    </location>
</feature>
<evidence type="ECO:0000256" key="20">
    <source>
        <dbReference type="ARBA" id="ARBA00072991"/>
    </source>
</evidence>
<comment type="caution">
    <text evidence="23">The sequence shown here is derived from an EMBL/GenBank/DDBJ whole genome shotgun (WGS) entry which is preliminary data.</text>
</comment>
<evidence type="ECO:0000256" key="2">
    <source>
        <dbReference type="ARBA" id="ARBA00004216"/>
    </source>
</evidence>
<dbReference type="SUPFAM" id="SSF48726">
    <property type="entry name" value="Immunoglobulin"/>
    <property type="match status" value="5"/>
</dbReference>
<keyword evidence="10" id="KW-0597">Phosphoprotein</keyword>
<dbReference type="EMBL" id="VZZT01000759">
    <property type="protein sequence ID" value="NXW04773.1"/>
    <property type="molecule type" value="Genomic_DNA"/>
</dbReference>
<feature type="domain" description="Ig-like" evidence="22">
    <location>
        <begin position="302"/>
        <end position="391"/>
    </location>
</feature>
<dbReference type="FunFam" id="2.60.40.10:FF:001108">
    <property type="entry name" value="palladin isoform X2"/>
    <property type="match status" value="1"/>
</dbReference>
<dbReference type="GO" id="GO:0055013">
    <property type="term" value="P:cardiac muscle cell development"/>
    <property type="evidence" value="ECO:0007669"/>
    <property type="project" value="UniProtKB-ARBA"/>
</dbReference>
<gene>
    <name evidence="23" type="primary">Palld_1</name>
    <name evidence="23" type="ORF">FREGRA_R06796</name>
</gene>
<dbReference type="GO" id="GO:0004672">
    <property type="term" value="F:protein kinase activity"/>
    <property type="evidence" value="ECO:0007669"/>
    <property type="project" value="TreeGrafter"/>
</dbReference>
<feature type="non-terminal residue" evidence="23">
    <location>
        <position position="1"/>
    </location>
</feature>
<evidence type="ECO:0000256" key="18">
    <source>
        <dbReference type="ARBA" id="ARBA00061540"/>
    </source>
</evidence>
<evidence type="ECO:0000256" key="19">
    <source>
        <dbReference type="ARBA" id="ARBA00065150"/>
    </source>
</evidence>
<dbReference type="Pfam" id="PF07679">
    <property type="entry name" value="I-set"/>
    <property type="match status" value="5"/>
</dbReference>
<keyword evidence="14" id="KW-0009">Actin-binding</keyword>
<proteinExistence type="inferred from homology"/>
<keyword evidence="9" id="KW-0963">Cytoplasm</keyword>
<evidence type="ECO:0000256" key="14">
    <source>
        <dbReference type="ARBA" id="ARBA00023203"/>
    </source>
</evidence>
<keyword evidence="13" id="KW-1015">Disulfide bond</keyword>
<dbReference type="GO" id="GO:0003779">
    <property type="term" value="F:actin binding"/>
    <property type="evidence" value="ECO:0007669"/>
    <property type="project" value="UniProtKB-KW"/>
</dbReference>
<feature type="domain" description="Ig-like" evidence="22">
    <location>
        <begin position="1094"/>
        <end position="1179"/>
    </location>
</feature>
<dbReference type="InterPro" id="IPR013098">
    <property type="entry name" value="Ig_I-set"/>
</dbReference>
<sequence length="1342" mass="147555">LKEAYCAERGTNKGYPENMSEASSYHDFPYDSLSDIQNGEFSNELSAFLTQEEICKSLDIAREAIASSMKEDQNAALDFTHYFNTSLSSTSENPSFRDTKLHEQDALQRPEASSLTSSAASHVLPGNQKEQSTAAETASNFVTVSRRQASTSPLLTASPSFIRSLKHLEKDGPGVPKTSPKSELASQGEVHFRNKLCDKAATFIEELSSIFRQAAKTRGRSPDGDSSSPDSGYLSPKKKQPAVSTSVNQEFDKPHQETEPEAKLPGVHLNGEQFSERESITQNEMVLCDPFINTEENQSSPPQFTQKLRSQEVAEGNKVLLECRVAGNPVPDVRWFCEGKELQNSPDIQIRSGSGGLHSLIIAEAFEDDTGRYTCLASNSIGSDSTSAEIFVEGASSTDSESEILIFKSKSGAMPQAQKKTTSVSLTIGSSTPKSGVTTAVIQPISVPSQQELQNSTASEGQVVVLECRVRGPPPIHVKWFRQGVEIQDSPDFRILQKKTFPEDSGLFTCTATNEHGSVTSNAQLTVCSANSESSSHESLTRESNSDDFHHFPPLPPVEISSFELLPKKTHQANNTELRSGVTALQLQLNSSEEKTNGIHPIHGVNGMINSKPNGDKSIPPPAVFLSPTKEPPPVLAKPKLDPIKIQQLQNQIRLEQESGQWYRHQQQPDHHQHPPSSPSFPPPPSFQELESSQSVTSPVPMSILNSHTSPAMQSSSSFNYARPKQFIAAQNISPASGYVTPSSGSSTSSLPSPMSPTASQKQFGRVPVPPFSQQFAPEGEYAWSPSSPSPPPPPPPVFSPTATYPSPAAFLSSMLPSQPPPISVNALGLPKGVTPPGFPKKTGRTARIASDEEIQGSKDAVIQDLERKLRFKEDLLNNGQPRLTYEEKMARRLLGADSAATVFNIQEPEEEPAIQEYKVSSFEQRLISEIEYRLERSPVEESDDEVQHGDEPIDNSMSPYFEIKLKHYKIFEGMPVTFMCKVAGNPKPKIYWFKDGKQISKRSDHYRIQREPDGTCSLHTAASTLDDDGNYTIMAANPQGRVSCTGRLMVQAVNQRGRSPWSPSGQPHMRRPRSRSRDSGDENEPIQERFFRPHFLQAPGDLTVQEGKLCRMDCKVSGLPTPDLSWQLNGRPIRPDSSHKMLVRENGVHSLIIEPVTARDAGIYTCIASNRAGENTFSLELIVAAKEVHKAPVFIEKLQNTGVTEGFPVRLECRISGEPSPQIFWKKENESLTYNTDRVSMHQDNYGYICLLIQGATKEDAGWYTVSAKNEAGIVSCTARLDVYTQWQQPPQTTKPKKVRPSASRYAALCDQGLDIKAAFQPEANPVHLTMQSGLVESDDL</sequence>
<dbReference type="Gene3D" id="2.60.40.10">
    <property type="entry name" value="Immunoglobulins"/>
    <property type="match status" value="5"/>
</dbReference>
<dbReference type="InterPro" id="IPR036179">
    <property type="entry name" value="Ig-like_dom_sf"/>
</dbReference>
<evidence type="ECO:0000256" key="13">
    <source>
        <dbReference type="ARBA" id="ARBA00023157"/>
    </source>
</evidence>
<dbReference type="GO" id="GO:0030018">
    <property type="term" value="C:Z disc"/>
    <property type="evidence" value="ECO:0007669"/>
    <property type="project" value="UniProtKB-SubCell"/>
</dbReference>
<dbReference type="InterPro" id="IPR003599">
    <property type="entry name" value="Ig_sub"/>
</dbReference>
<feature type="compositionally biased region" description="Polar residues" evidence="21">
    <location>
        <begin position="111"/>
        <end position="120"/>
    </location>
</feature>
<evidence type="ECO:0000256" key="3">
    <source>
        <dbReference type="ARBA" id="ARBA00004245"/>
    </source>
</evidence>
<evidence type="ECO:0000256" key="21">
    <source>
        <dbReference type="SAM" id="MobiDB-lite"/>
    </source>
</evidence>
<accession>A0A7L3YTY2</accession>
<feature type="compositionally biased region" description="Polar residues" evidence="21">
    <location>
        <begin position="128"/>
        <end position="139"/>
    </location>
</feature>
<evidence type="ECO:0000313" key="23">
    <source>
        <dbReference type="EMBL" id="NXW04773.1"/>
    </source>
</evidence>
<name>A0A7L3YTY2_FREGA</name>
<dbReference type="FunFam" id="2.60.40.10:FF:000761">
    <property type="entry name" value="palladin isoform X2"/>
    <property type="match status" value="1"/>
</dbReference>
<dbReference type="Proteomes" id="UP000563060">
    <property type="component" value="Unassembled WGS sequence"/>
</dbReference>
<keyword evidence="12" id="KW-0965">Cell junction</keyword>
<feature type="region of interest" description="Disordered" evidence="21">
    <location>
        <begin position="738"/>
        <end position="802"/>
    </location>
</feature>
<feature type="compositionally biased region" description="Pro residues" evidence="21">
    <location>
        <begin position="676"/>
        <end position="686"/>
    </location>
</feature>
<evidence type="ECO:0000256" key="17">
    <source>
        <dbReference type="ARBA" id="ARBA00023319"/>
    </source>
</evidence>
<evidence type="ECO:0000256" key="12">
    <source>
        <dbReference type="ARBA" id="ARBA00022949"/>
    </source>
</evidence>
<feature type="region of interest" description="Disordered" evidence="21">
    <location>
        <begin position="596"/>
        <end position="638"/>
    </location>
</feature>
<dbReference type="FunFam" id="2.60.40.10:FF:001560">
    <property type="entry name" value="palladin isoform X1"/>
    <property type="match status" value="1"/>
</dbReference>
<protein>
    <recommendedName>
        <fullName evidence="20">Palladin</fullName>
    </recommendedName>
</protein>
<evidence type="ECO:0000259" key="22">
    <source>
        <dbReference type="PROSITE" id="PS50835"/>
    </source>
</evidence>
<dbReference type="CDD" id="cd20972">
    <property type="entry name" value="IgI_2_Titin_Z1z2-like"/>
    <property type="match status" value="1"/>
</dbReference>
<dbReference type="GO" id="GO:0003007">
    <property type="term" value="P:heart morphogenesis"/>
    <property type="evidence" value="ECO:0007669"/>
    <property type="project" value="UniProtKB-ARBA"/>
</dbReference>
<keyword evidence="16" id="KW-0966">Cell projection</keyword>
<dbReference type="SMART" id="SM00408">
    <property type="entry name" value="IGc2"/>
    <property type="match status" value="5"/>
</dbReference>
<feature type="domain" description="Ig-like" evidence="22">
    <location>
        <begin position="960"/>
        <end position="1044"/>
    </location>
</feature>
<feature type="compositionally biased region" description="Polar residues" evidence="21">
    <location>
        <begin position="696"/>
        <end position="717"/>
    </location>
</feature>
<feature type="compositionally biased region" description="Pro residues" evidence="21">
    <location>
        <begin position="788"/>
        <end position="799"/>
    </location>
</feature>
<feature type="region of interest" description="Disordered" evidence="21">
    <location>
        <begin position="168"/>
        <end position="188"/>
    </location>
</feature>
<dbReference type="InterPro" id="IPR003598">
    <property type="entry name" value="Ig_sub2"/>
</dbReference>
<evidence type="ECO:0000256" key="1">
    <source>
        <dbReference type="ARBA" id="ARBA00004188"/>
    </source>
</evidence>
<keyword evidence="17" id="KW-0393">Immunoglobulin domain</keyword>
<dbReference type="InterPro" id="IPR013783">
    <property type="entry name" value="Ig-like_fold"/>
</dbReference>
<feature type="compositionally biased region" description="Low complexity" evidence="21">
    <location>
        <begin position="741"/>
        <end position="760"/>
    </location>
</feature>
<feature type="non-terminal residue" evidence="23">
    <location>
        <position position="1342"/>
    </location>
</feature>
<feature type="compositionally biased region" description="Polar residues" evidence="21">
    <location>
        <begin position="1056"/>
        <end position="1066"/>
    </location>
</feature>
<feature type="region of interest" description="Disordered" evidence="21">
    <location>
        <begin position="214"/>
        <end position="267"/>
    </location>
</feature>
<dbReference type="GO" id="GO:0030426">
    <property type="term" value="C:growth cone"/>
    <property type="evidence" value="ECO:0007669"/>
    <property type="project" value="UniProtKB-SubCell"/>
</dbReference>
<dbReference type="PROSITE" id="PS50835">
    <property type="entry name" value="IG_LIKE"/>
    <property type="match status" value="5"/>
</dbReference>
<evidence type="ECO:0000256" key="11">
    <source>
        <dbReference type="ARBA" id="ARBA00022737"/>
    </source>
</evidence>
<evidence type="ECO:0000256" key="9">
    <source>
        <dbReference type="ARBA" id="ARBA00022490"/>
    </source>
</evidence>
<evidence type="ECO:0000256" key="6">
    <source>
        <dbReference type="ARBA" id="ARBA00004489"/>
    </source>
</evidence>
<feature type="domain" description="Ig-like" evidence="22">
    <location>
        <begin position="1193"/>
        <end position="1283"/>
    </location>
</feature>
<organism evidence="23 24">
    <name type="scientific">Fregetta grallaria</name>
    <name type="common">White-bellied storm-petrel</name>
    <name type="synonym">Procellaria grallaria</name>
    <dbReference type="NCBI Taxonomy" id="79628"/>
    <lineage>
        <taxon>Eukaryota</taxon>
        <taxon>Metazoa</taxon>
        <taxon>Chordata</taxon>
        <taxon>Craniata</taxon>
        <taxon>Vertebrata</taxon>
        <taxon>Euteleostomi</taxon>
        <taxon>Archelosauria</taxon>
        <taxon>Archosauria</taxon>
        <taxon>Dinosauria</taxon>
        <taxon>Saurischia</taxon>
        <taxon>Theropoda</taxon>
        <taxon>Coelurosauria</taxon>
        <taxon>Aves</taxon>
        <taxon>Neognathae</taxon>
        <taxon>Neoaves</taxon>
        <taxon>Aequornithes</taxon>
        <taxon>Procellariiformes</taxon>
        <taxon>Hydrobatidae</taxon>
        <taxon>Fregetta</taxon>
    </lineage>
</organism>
<evidence type="ECO:0000313" key="24">
    <source>
        <dbReference type="Proteomes" id="UP000563060"/>
    </source>
</evidence>
<evidence type="ECO:0000256" key="5">
    <source>
        <dbReference type="ARBA" id="ARBA00004466"/>
    </source>
</evidence>
<dbReference type="GO" id="GO:0002102">
    <property type="term" value="C:podosome"/>
    <property type="evidence" value="ECO:0007669"/>
    <property type="project" value="UniProtKB-SubCell"/>
</dbReference>
<comment type="subcellular location">
    <subcellularLocation>
        <location evidence="4">Cell junction</location>
        <location evidence="4">Focal adhesion</location>
    </subcellularLocation>
    <subcellularLocation>
        <location evidence="6">Cell projection</location>
        <location evidence="6">Axon</location>
    </subcellularLocation>
    <subcellularLocation>
        <location evidence="8">Cell projection</location>
        <location evidence="8">Growth cone</location>
    </subcellularLocation>
    <subcellularLocation>
        <location evidence="7">Cell projection</location>
        <location evidence="7">Lamellipodium</location>
    </subcellularLocation>
    <subcellularLocation>
        <location evidence="1">Cell projection</location>
        <location evidence="1">Podosome</location>
    </subcellularLocation>
    <subcellularLocation>
        <location evidence="5">Cell projection</location>
        <location evidence="5">Ruffle</location>
    </subcellularLocation>
    <subcellularLocation>
        <location evidence="3">Cytoplasm</location>
        <location evidence="3">Cytoskeleton</location>
    </subcellularLocation>
    <subcellularLocation>
        <location evidence="2">Cytoplasm</location>
        <location evidence="2">Myofibril</location>
        <location evidence="2">Sarcomere</location>
        <location evidence="2">Z line</location>
    </subcellularLocation>
</comment>
<evidence type="ECO:0000256" key="15">
    <source>
        <dbReference type="ARBA" id="ARBA00023212"/>
    </source>
</evidence>
<dbReference type="PANTHER" id="PTHR47633:SF10">
    <property type="entry name" value="PALLADIN, CYTOSKELETAL ASSOCIATED PROTEIN"/>
    <property type="match status" value="1"/>
</dbReference>
<evidence type="ECO:0000256" key="8">
    <source>
        <dbReference type="ARBA" id="ARBA00004624"/>
    </source>
</evidence>
<feature type="region of interest" description="Disordered" evidence="21">
    <location>
        <begin position="1056"/>
        <end position="1084"/>
    </location>
</feature>
<dbReference type="GO" id="GO:0001725">
    <property type="term" value="C:stress fiber"/>
    <property type="evidence" value="ECO:0007669"/>
    <property type="project" value="UniProtKB-ARBA"/>
</dbReference>
<dbReference type="InterPro" id="IPR007110">
    <property type="entry name" value="Ig-like_dom"/>
</dbReference>
<evidence type="ECO:0000256" key="4">
    <source>
        <dbReference type="ARBA" id="ARBA00004246"/>
    </source>
</evidence>
<feature type="region of interest" description="Disordered" evidence="21">
    <location>
        <begin position="88"/>
        <end position="139"/>
    </location>
</feature>
<dbReference type="PANTHER" id="PTHR47633">
    <property type="entry name" value="IMMUNOGLOBULIN"/>
    <property type="match status" value="1"/>
</dbReference>
<feature type="compositionally biased region" description="Basic and acidic residues" evidence="21">
    <location>
        <begin position="95"/>
        <end position="108"/>
    </location>
</feature>
<dbReference type="FunFam" id="2.60.40.10:FF:000107">
    <property type="entry name" value="Myosin, light chain kinase a"/>
    <property type="match status" value="1"/>
</dbReference>
<feature type="domain" description="Ig-like" evidence="22">
    <location>
        <begin position="444"/>
        <end position="526"/>
    </location>
</feature>
<keyword evidence="15" id="KW-0206">Cytoskeleton</keyword>
<evidence type="ECO:0000256" key="10">
    <source>
        <dbReference type="ARBA" id="ARBA00022553"/>
    </source>
</evidence>
<dbReference type="FunFam" id="2.60.40.10:FF:000399">
    <property type="entry name" value="myopalladin isoform X1"/>
    <property type="match status" value="1"/>
</dbReference>